<dbReference type="Proteomes" id="UP001060085">
    <property type="component" value="Linkage Group LG02"/>
</dbReference>
<proteinExistence type="predicted"/>
<dbReference type="EMBL" id="CM044702">
    <property type="protein sequence ID" value="KAI5675978.1"/>
    <property type="molecule type" value="Genomic_DNA"/>
</dbReference>
<reference evidence="2" key="1">
    <citation type="journal article" date="2023" name="Nat. Plants">
        <title>Single-cell RNA sequencing provides a high-resolution roadmap for understanding the multicellular compartmentation of specialized metabolism.</title>
        <authorList>
            <person name="Sun S."/>
            <person name="Shen X."/>
            <person name="Li Y."/>
            <person name="Li Y."/>
            <person name="Wang S."/>
            <person name="Li R."/>
            <person name="Zhang H."/>
            <person name="Shen G."/>
            <person name="Guo B."/>
            <person name="Wei J."/>
            <person name="Xu J."/>
            <person name="St-Pierre B."/>
            <person name="Chen S."/>
            <person name="Sun C."/>
        </authorList>
    </citation>
    <scope>NUCLEOTIDE SEQUENCE [LARGE SCALE GENOMIC DNA]</scope>
</reference>
<accession>A0ACC0BTQ8</accession>
<sequence length="128" mass="14427">MVPLPSSGSRPGRGKGVRFLRDIARSETGFGSYLSVRKKKARKGDDDSLMLRGPASGGPRDPVIFSSYDGHVVAAVWVYIMYERPTLRLRGRHATLSWTPTDPYAKSDRDFYNKVLTQYLQVHKIKVI</sequence>
<protein>
    <submittedName>
        <fullName evidence="1">Uncharacterized protein</fullName>
    </submittedName>
</protein>
<organism evidence="1 2">
    <name type="scientific">Catharanthus roseus</name>
    <name type="common">Madagascar periwinkle</name>
    <name type="synonym">Vinca rosea</name>
    <dbReference type="NCBI Taxonomy" id="4058"/>
    <lineage>
        <taxon>Eukaryota</taxon>
        <taxon>Viridiplantae</taxon>
        <taxon>Streptophyta</taxon>
        <taxon>Embryophyta</taxon>
        <taxon>Tracheophyta</taxon>
        <taxon>Spermatophyta</taxon>
        <taxon>Magnoliopsida</taxon>
        <taxon>eudicotyledons</taxon>
        <taxon>Gunneridae</taxon>
        <taxon>Pentapetalae</taxon>
        <taxon>asterids</taxon>
        <taxon>lamiids</taxon>
        <taxon>Gentianales</taxon>
        <taxon>Apocynaceae</taxon>
        <taxon>Rauvolfioideae</taxon>
        <taxon>Vinceae</taxon>
        <taxon>Catharanthinae</taxon>
        <taxon>Catharanthus</taxon>
    </lineage>
</organism>
<gene>
    <name evidence="1" type="ORF">M9H77_06928</name>
</gene>
<evidence type="ECO:0000313" key="1">
    <source>
        <dbReference type="EMBL" id="KAI5675978.1"/>
    </source>
</evidence>
<name>A0ACC0BTQ8_CATRO</name>
<evidence type="ECO:0000313" key="2">
    <source>
        <dbReference type="Proteomes" id="UP001060085"/>
    </source>
</evidence>
<comment type="caution">
    <text evidence="1">The sequence shown here is derived from an EMBL/GenBank/DDBJ whole genome shotgun (WGS) entry which is preliminary data.</text>
</comment>
<keyword evidence="2" id="KW-1185">Reference proteome</keyword>